<dbReference type="EMBL" id="VYQF01000003">
    <property type="protein sequence ID" value="KAA9038475.1"/>
    <property type="molecule type" value="Genomic_DNA"/>
</dbReference>
<sequence length="1153" mass="123956">MADTDTLSIIAEEIASAFTPLKDMVGTPDAFISSMKELGWDANHVVQPVQDLVNLVDPIITILETGEINLGNVTQLLSLIKNLITGIEGLTSKSDSLFSGITATATEFKNDFPSEIGPYVLVEYFLKQRPKVGSLLQLLGIITTTSVNATATRPAYFREEIHFDKIGLIFSNPLKLLQDLYGWATPAFSREKLFQNLTDVLEGFNITSKLKQIESQFLQVLNNGLPAGTFDKDALTLVLVDEQTSNLGAGAGIKFYLLPQNGSLLPGIAIIPYASAEITEEINLAENLTFKFDTSLDLNNGVAIIIRPGQPPQMISNLAGGGTNGGANAKVSLGLEYKKADGTPFIVFGSADASHYEFESSSIAASANITTAGSKDVKIEFDLKGSKIVIKPAPGDTDGFLSKILPGEGITLAFELAFGFGLESGFYFKGSSGLEIDLPAHLQLGPIEIETAKIGIKPAGSDIPINIALDIKGELGPIEAVVQGMGLTGTFSFPADRKGNLGPVNFGLSFLPPTGVGLSIDAGIVKGGGFLLIDRPKGEYAGALQLSIEDTIQVSAIAIINTIMPDGSSGFSLLIIISVQFEPGISLSMGFFLSGLGGMLGINRTINVDALRDGVKNDAIEQIMFPQDIIANINTLLPQIKGIFPVKENQFMIGLMAKITWGVPPLVTIEFGLCIEFTNPVRLAILGVLKIVLPTEDAAILQLQVNFVGIIDFDNGYLSFDASIYNSHILTFTLEGDMALRLNWGSEKAFLLSVGGFHPSFKPPAALNVPKLKRLTLTILSPNPNLVLTAYFAVTSNTVQFGARIDFKFEVAGFSVVGYLGFDVLFQFSPFKFIANITAGLEVKMGSSTLFSINLDFELSGPTPWNANGTASFSILFISIKVHFNVTWGDAQQVILPSIAVLPKILEAFNLDANWSAELPANRYNLVTLASIVPQPGQIILQAFGAVKVSQIIMPLKLVIDKFGNNTPSDINMVDISAFRLGGLVTGLNDEPESFAPAAFKNMSDDDKLKSPSYTKEKGGVKVSDTDTLFVDYAWDRDVVYDVIVSDFDPFPRPGTFNFEFKWFKLMTRGGAVGRSALSVQNSQKSFRLDNAAVNIGEEQFVLIDNSTLAQHSVDVFAGGTHAQANDAFETILKQNPSLKGKVSIASAYQLNN</sequence>
<keyword evidence="3" id="KW-1185">Reference proteome</keyword>
<dbReference type="Pfam" id="PF20248">
    <property type="entry name" value="DUF6603"/>
    <property type="match status" value="1"/>
</dbReference>
<reference evidence="2 3" key="1">
    <citation type="submission" date="2019-09" db="EMBL/GenBank/DDBJ databases">
        <title>Draft genome sequence of Ginsengibacter sp. BR5-29.</title>
        <authorList>
            <person name="Im W.-T."/>
        </authorList>
    </citation>
    <scope>NUCLEOTIDE SEQUENCE [LARGE SCALE GENOMIC DNA]</scope>
    <source>
        <strain evidence="2 3">BR5-29</strain>
    </source>
</reference>
<dbReference type="RefSeq" id="WP_150415149.1">
    <property type="nucleotide sequence ID" value="NZ_VYQF01000003.1"/>
</dbReference>
<gene>
    <name evidence="2" type="ORF">FW778_13005</name>
</gene>
<name>A0A5J5IJD5_9BACT</name>
<dbReference type="InterPro" id="IPR046538">
    <property type="entry name" value="DUF6603"/>
</dbReference>
<accession>A0A5J5IJD5</accession>
<evidence type="ECO:0000259" key="1">
    <source>
        <dbReference type="Pfam" id="PF20248"/>
    </source>
</evidence>
<proteinExistence type="predicted"/>
<feature type="domain" description="DUF6603" evidence="1">
    <location>
        <begin position="441"/>
        <end position="1006"/>
    </location>
</feature>
<evidence type="ECO:0000313" key="2">
    <source>
        <dbReference type="EMBL" id="KAA9038475.1"/>
    </source>
</evidence>
<dbReference type="Proteomes" id="UP000326903">
    <property type="component" value="Unassembled WGS sequence"/>
</dbReference>
<protein>
    <recommendedName>
        <fullName evidence="1">DUF6603 domain-containing protein</fullName>
    </recommendedName>
</protein>
<comment type="caution">
    <text evidence="2">The sequence shown here is derived from an EMBL/GenBank/DDBJ whole genome shotgun (WGS) entry which is preliminary data.</text>
</comment>
<organism evidence="2 3">
    <name type="scientific">Ginsengibacter hankyongi</name>
    <dbReference type="NCBI Taxonomy" id="2607284"/>
    <lineage>
        <taxon>Bacteria</taxon>
        <taxon>Pseudomonadati</taxon>
        <taxon>Bacteroidota</taxon>
        <taxon>Chitinophagia</taxon>
        <taxon>Chitinophagales</taxon>
        <taxon>Chitinophagaceae</taxon>
        <taxon>Ginsengibacter</taxon>
    </lineage>
</organism>
<evidence type="ECO:0000313" key="3">
    <source>
        <dbReference type="Proteomes" id="UP000326903"/>
    </source>
</evidence>
<dbReference type="AlphaFoldDB" id="A0A5J5IJD5"/>